<dbReference type="NCBIfam" id="TIGR00309">
    <property type="entry name" value="V_ATPase_subD"/>
    <property type="match status" value="1"/>
</dbReference>
<dbReference type="HAMAP" id="MF_00271">
    <property type="entry name" value="ATP_synth_D_arch"/>
    <property type="match status" value="1"/>
</dbReference>
<reference evidence="5" key="1">
    <citation type="journal article" date="2014" name="Front. Microbiol.">
        <title>High frequency of phylogenetically diverse reductive dehalogenase-homologous genes in deep subseafloor sedimentary metagenomes.</title>
        <authorList>
            <person name="Kawai M."/>
            <person name="Futagami T."/>
            <person name="Toyoda A."/>
            <person name="Takaki Y."/>
            <person name="Nishi S."/>
            <person name="Hori S."/>
            <person name="Arai W."/>
            <person name="Tsubouchi T."/>
            <person name="Morono Y."/>
            <person name="Uchiyama I."/>
            <person name="Ito T."/>
            <person name="Fujiyama A."/>
            <person name="Inagaki F."/>
            <person name="Takami H."/>
        </authorList>
    </citation>
    <scope>NUCLEOTIDE SEQUENCE</scope>
    <source>
        <strain evidence="5">Expedition CK06-06</strain>
    </source>
</reference>
<evidence type="ECO:0000256" key="3">
    <source>
        <dbReference type="ARBA" id="ARBA00023065"/>
    </source>
</evidence>
<proteinExistence type="inferred from homology"/>
<dbReference type="GO" id="GO:0046961">
    <property type="term" value="F:proton-transporting ATPase activity, rotational mechanism"/>
    <property type="evidence" value="ECO:0007669"/>
    <property type="project" value="InterPro"/>
</dbReference>
<keyword evidence="2" id="KW-0813">Transport</keyword>
<gene>
    <name evidence="5" type="ORF">S01H4_42791</name>
</gene>
<evidence type="ECO:0000256" key="1">
    <source>
        <dbReference type="ARBA" id="ARBA00005850"/>
    </source>
</evidence>
<evidence type="ECO:0000313" key="5">
    <source>
        <dbReference type="EMBL" id="GAG93682.1"/>
    </source>
</evidence>
<accession>X1CKZ4</accession>
<dbReference type="Pfam" id="PF01813">
    <property type="entry name" value="ATP-synt_D"/>
    <property type="match status" value="1"/>
</dbReference>
<keyword evidence="3" id="KW-0406">Ion transport</keyword>
<evidence type="ECO:0008006" key="6">
    <source>
        <dbReference type="Google" id="ProtNLM"/>
    </source>
</evidence>
<keyword evidence="4" id="KW-0175">Coiled coil</keyword>
<dbReference type="Gene3D" id="1.10.287.3240">
    <property type="match status" value="1"/>
</dbReference>
<comment type="similarity">
    <text evidence="1">Belongs to the V-ATPase D subunit family.</text>
</comment>
<sequence>MILKVNPNRMELLRIRKRLALAHRGHRLLSEKRDELSRQLMELSRQLGQLRRTVEGELLQVGQRFVMARATMEPADLDVALLNPTIRLSLVLSFVRIMNIRVPSLAKEIVSGGLYYGLASTSAELDASLRAMEKVIDRVLELAQKEKQAYLMATELQRTRRRVNVLERVVIPDLKDTIRHIQGKLEEIERDNINRLMRVAQKIR</sequence>
<organism evidence="5">
    <name type="scientific">marine sediment metagenome</name>
    <dbReference type="NCBI Taxonomy" id="412755"/>
    <lineage>
        <taxon>unclassified sequences</taxon>
        <taxon>metagenomes</taxon>
        <taxon>ecological metagenomes</taxon>
    </lineage>
</organism>
<evidence type="ECO:0000256" key="4">
    <source>
        <dbReference type="SAM" id="Coils"/>
    </source>
</evidence>
<dbReference type="AlphaFoldDB" id="X1CKZ4"/>
<dbReference type="PANTHER" id="PTHR11671">
    <property type="entry name" value="V-TYPE ATP SYNTHASE SUBUNIT D"/>
    <property type="match status" value="1"/>
</dbReference>
<protein>
    <recommendedName>
        <fullName evidence="6">V-type ATP synthase subunit D</fullName>
    </recommendedName>
</protein>
<name>X1CKZ4_9ZZZZ</name>
<feature type="coiled-coil region" evidence="4">
    <location>
        <begin position="26"/>
        <end position="53"/>
    </location>
</feature>
<dbReference type="EMBL" id="BART01023534">
    <property type="protein sequence ID" value="GAG93682.1"/>
    <property type="molecule type" value="Genomic_DNA"/>
</dbReference>
<comment type="caution">
    <text evidence="5">The sequence shown here is derived from an EMBL/GenBank/DDBJ whole genome shotgun (WGS) entry which is preliminary data.</text>
</comment>
<evidence type="ECO:0000256" key="2">
    <source>
        <dbReference type="ARBA" id="ARBA00022448"/>
    </source>
</evidence>
<dbReference type="InterPro" id="IPR002699">
    <property type="entry name" value="V_ATPase_D"/>
</dbReference>